<sequence>MVTYAYRCPQDGAFDLRAPMGQAPQSAACPTCEDEAPRVFLAPRLGSGRADLVRAIDRTKASADRPEVVSRLPASRRRGTPVTSNPLHRKLPRP</sequence>
<protein>
    <submittedName>
        <fullName evidence="3">Zinc ribbon domain-containing protein</fullName>
    </submittedName>
</protein>
<dbReference type="Proteomes" id="UP001164965">
    <property type="component" value="Plasmid unnamed1"/>
</dbReference>
<evidence type="ECO:0000313" key="3">
    <source>
        <dbReference type="EMBL" id="UZJ26850.1"/>
    </source>
</evidence>
<name>A0ABY6P5A7_9NOCA</name>
<accession>A0ABY6P5A7</accession>
<dbReference type="RefSeq" id="WP_265384954.1">
    <property type="nucleotide sequence ID" value="NZ_CP110616.1"/>
</dbReference>
<keyword evidence="4" id="KW-1185">Reference proteome</keyword>
<feature type="compositionally biased region" description="Basic and acidic residues" evidence="1">
    <location>
        <begin position="58"/>
        <end position="68"/>
    </location>
</feature>
<keyword evidence="3" id="KW-0614">Plasmid</keyword>
<proteinExistence type="predicted"/>
<feature type="domain" description="Putative regulatory protein FmdB zinc ribbon" evidence="2">
    <location>
        <begin position="1"/>
        <end position="41"/>
    </location>
</feature>
<evidence type="ECO:0000259" key="2">
    <source>
        <dbReference type="SMART" id="SM00834"/>
    </source>
</evidence>
<geneLocation type="plasmid" evidence="3 4">
    <name>unnamed1</name>
</geneLocation>
<dbReference type="EMBL" id="CP110616">
    <property type="protein sequence ID" value="UZJ26850.1"/>
    <property type="molecule type" value="Genomic_DNA"/>
</dbReference>
<reference evidence="3" key="1">
    <citation type="submission" date="2022-10" db="EMBL/GenBank/DDBJ databases">
        <title>Rhodococcus sp.75.</title>
        <authorList>
            <person name="Sun M."/>
        </authorList>
    </citation>
    <scope>NUCLEOTIDE SEQUENCE</scope>
    <source>
        <strain evidence="3">75</strain>
        <plasmid evidence="3">unnamed1</plasmid>
    </source>
</reference>
<evidence type="ECO:0000313" key="4">
    <source>
        <dbReference type="Proteomes" id="UP001164965"/>
    </source>
</evidence>
<dbReference type="InterPro" id="IPR013429">
    <property type="entry name" value="Regulatory_FmdB_Zinc_ribbon"/>
</dbReference>
<feature type="region of interest" description="Disordered" evidence="1">
    <location>
        <begin position="58"/>
        <end position="94"/>
    </location>
</feature>
<gene>
    <name evidence="3" type="ORF">RHODO2019_18385</name>
</gene>
<organism evidence="3 4">
    <name type="scientific">Rhodococcus antarcticus</name>
    <dbReference type="NCBI Taxonomy" id="2987751"/>
    <lineage>
        <taxon>Bacteria</taxon>
        <taxon>Bacillati</taxon>
        <taxon>Actinomycetota</taxon>
        <taxon>Actinomycetes</taxon>
        <taxon>Mycobacteriales</taxon>
        <taxon>Nocardiaceae</taxon>
        <taxon>Rhodococcus</taxon>
    </lineage>
</organism>
<dbReference type="SMART" id="SM00834">
    <property type="entry name" value="CxxC_CXXC_SSSS"/>
    <property type="match status" value="1"/>
</dbReference>
<dbReference type="NCBIfam" id="TIGR02605">
    <property type="entry name" value="CxxC_CxxC_SSSS"/>
    <property type="match status" value="1"/>
</dbReference>
<evidence type="ECO:0000256" key="1">
    <source>
        <dbReference type="SAM" id="MobiDB-lite"/>
    </source>
</evidence>